<evidence type="ECO:0000313" key="2">
    <source>
        <dbReference type="Proteomes" id="UP000308600"/>
    </source>
</evidence>
<protein>
    <submittedName>
        <fullName evidence="1">Uncharacterized protein</fullName>
    </submittedName>
</protein>
<accession>A0ACD3AFW5</accession>
<sequence length="964" mass="101993">MSSETATTASPMPISPFTTHTTPSEATSEEMPNLGAFTTVLRAWSHLQPQPRFHQPVFSTTSSSTATQSITTSNLPTELDDNTASTDFLNPSAASFQRSTVWTHGPIASYLALHTPAATPLSVADSSPSLSPSFHSSELSAPWQSAEERLVDEPDTEAERTVEILSSELDGIEGNDTEDILAQDAPSLGYLDEALSFIAAERARMAALREAAAKQILKAIQPQDDEAITLTSMTGSGSISSITFSSHKLAASSLSASTIPQNFSSSPSDDDDDIDDDNDIEDPDASDPPGRILTVHAYKSTPSTPHPGRAVSSRKRVKRGLGLAHARSDPSLRENAGIDTASVITSSSKVTSRGSKDTVALGKHQKHKSQGSGSPLKVKSSKSKKAESDMTPSGQETPTALSGLPWPSFATHPRPTFLSALPTSPRLLVHPHADARKQSPDPRRRKLENLLRKLVHIFPEDKGDLDRVAQRLSDSSSISRSTSGSSSDSRRIGDNSDADLELDEVVVDFDSRRRAVRDGESLIHVFIDHSNILIGLLSYIKRHPSLVSAARPLPPIPPSSTGPSILSPRGKHGAKGGDEERDKSGKLNDGQGKNGSGKKSGTGGVTLIGNNENKPIAGAGSELGSVGSGGGVFSHGGLIGGASAEKKPSQQVVQKKQGGRKMWHAALALILERGRPVNRRVLVASSPLYQPVDAMERMGYEVRVYLRVPDMGDGMDRDKQRFRAGLPVISAPTTTTGTTTGNGGTISMTTTPKKRKQGGGHSRKQSASASGNNGTGTESDVATGGGGGSGNGSSGTGASGKRAGMLIPSANSKRHSGQPSTTTTGTEGYHISSSFPGATGIGSSPAQPQQAQQQQRIKYREQGVDELLQLKLHQAIAATDEVPNGATIVLATGDGNVGQFDEDGFLGPVRTALRKGWKVELYAWEGGLSRAWKREFGEGSEWWQKGMFRIIGMEQFASALVEEF</sequence>
<name>A0ACD3AFW5_9AGAR</name>
<proteinExistence type="predicted"/>
<dbReference type="Proteomes" id="UP000308600">
    <property type="component" value="Unassembled WGS sequence"/>
</dbReference>
<keyword evidence="2" id="KW-1185">Reference proteome</keyword>
<dbReference type="EMBL" id="ML208470">
    <property type="protein sequence ID" value="TFK64545.1"/>
    <property type="molecule type" value="Genomic_DNA"/>
</dbReference>
<evidence type="ECO:0000313" key="1">
    <source>
        <dbReference type="EMBL" id="TFK64545.1"/>
    </source>
</evidence>
<reference evidence="1 2" key="1">
    <citation type="journal article" date="2019" name="Nat. Ecol. Evol.">
        <title>Megaphylogeny resolves global patterns of mushroom evolution.</title>
        <authorList>
            <person name="Varga T."/>
            <person name="Krizsan K."/>
            <person name="Foldi C."/>
            <person name="Dima B."/>
            <person name="Sanchez-Garcia M."/>
            <person name="Sanchez-Ramirez S."/>
            <person name="Szollosi G.J."/>
            <person name="Szarkandi J.G."/>
            <person name="Papp V."/>
            <person name="Albert L."/>
            <person name="Andreopoulos W."/>
            <person name="Angelini C."/>
            <person name="Antonin V."/>
            <person name="Barry K.W."/>
            <person name="Bougher N.L."/>
            <person name="Buchanan P."/>
            <person name="Buyck B."/>
            <person name="Bense V."/>
            <person name="Catcheside P."/>
            <person name="Chovatia M."/>
            <person name="Cooper J."/>
            <person name="Damon W."/>
            <person name="Desjardin D."/>
            <person name="Finy P."/>
            <person name="Geml J."/>
            <person name="Haridas S."/>
            <person name="Hughes K."/>
            <person name="Justo A."/>
            <person name="Karasinski D."/>
            <person name="Kautmanova I."/>
            <person name="Kiss B."/>
            <person name="Kocsube S."/>
            <person name="Kotiranta H."/>
            <person name="LaButti K.M."/>
            <person name="Lechner B.E."/>
            <person name="Liimatainen K."/>
            <person name="Lipzen A."/>
            <person name="Lukacs Z."/>
            <person name="Mihaltcheva S."/>
            <person name="Morgado L.N."/>
            <person name="Niskanen T."/>
            <person name="Noordeloos M.E."/>
            <person name="Ohm R.A."/>
            <person name="Ortiz-Santana B."/>
            <person name="Ovrebo C."/>
            <person name="Racz N."/>
            <person name="Riley R."/>
            <person name="Savchenko A."/>
            <person name="Shiryaev A."/>
            <person name="Soop K."/>
            <person name="Spirin V."/>
            <person name="Szebenyi C."/>
            <person name="Tomsovsky M."/>
            <person name="Tulloss R.E."/>
            <person name="Uehling J."/>
            <person name="Grigoriev I.V."/>
            <person name="Vagvolgyi C."/>
            <person name="Papp T."/>
            <person name="Martin F.M."/>
            <person name="Miettinen O."/>
            <person name="Hibbett D.S."/>
            <person name="Nagy L.G."/>
        </authorList>
    </citation>
    <scope>NUCLEOTIDE SEQUENCE [LARGE SCALE GENOMIC DNA]</scope>
    <source>
        <strain evidence="1 2">NL-1719</strain>
    </source>
</reference>
<organism evidence="1 2">
    <name type="scientific">Pluteus cervinus</name>
    <dbReference type="NCBI Taxonomy" id="181527"/>
    <lineage>
        <taxon>Eukaryota</taxon>
        <taxon>Fungi</taxon>
        <taxon>Dikarya</taxon>
        <taxon>Basidiomycota</taxon>
        <taxon>Agaricomycotina</taxon>
        <taxon>Agaricomycetes</taxon>
        <taxon>Agaricomycetidae</taxon>
        <taxon>Agaricales</taxon>
        <taxon>Pluteineae</taxon>
        <taxon>Pluteaceae</taxon>
        <taxon>Pluteus</taxon>
    </lineage>
</organism>
<gene>
    <name evidence="1" type="ORF">BDN72DRAFT_261522</name>
</gene>